<feature type="signal peptide" evidence="1">
    <location>
        <begin position="1"/>
        <end position="23"/>
    </location>
</feature>
<accession>A0ABU0W717</accession>
<organism evidence="2 3">
    <name type="scientific">Natronospira bacteriovora</name>
    <dbReference type="NCBI Taxonomy" id="3069753"/>
    <lineage>
        <taxon>Bacteria</taxon>
        <taxon>Pseudomonadati</taxon>
        <taxon>Pseudomonadota</taxon>
        <taxon>Gammaproteobacteria</taxon>
        <taxon>Natronospirales</taxon>
        <taxon>Natronospiraceae</taxon>
        <taxon>Natronospira</taxon>
    </lineage>
</organism>
<evidence type="ECO:0000256" key="1">
    <source>
        <dbReference type="SAM" id="SignalP"/>
    </source>
</evidence>
<keyword evidence="3" id="KW-1185">Reference proteome</keyword>
<dbReference type="RefSeq" id="WP_306728213.1">
    <property type="nucleotide sequence ID" value="NZ_JAVDDT010000004.1"/>
</dbReference>
<keyword evidence="1" id="KW-0732">Signal</keyword>
<dbReference type="EMBL" id="JAVDDT010000004">
    <property type="protein sequence ID" value="MDQ2069713.1"/>
    <property type="molecule type" value="Genomic_DNA"/>
</dbReference>
<dbReference type="Proteomes" id="UP001239019">
    <property type="component" value="Unassembled WGS sequence"/>
</dbReference>
<dbReference type="InterPro" id="IPR021393">
    <property type="entry name" value="DUF3034"/>
</dbReference>
<reference evidence="2 3" key="1">
    <citation type="submission" date="2023-08" db="EMBL/GenBank/DDBJ databases">
        <title>Whole-genome sequencing of halo(alkali)philic microorganisms from hypersaline lakes.</title>
        <authorList>
            <person name="Sorokin D.Y."/>
            <person name="Abbas B."/>
            <person name="Merkel A.Y."/>
        </authorList>
    </citation>
    <scope>NUCLEOTIDE SEQUENCE [LARGE SCALE GENOMIC DNA]</scope>
    <source>
        <strain evidence="2 3">AB-CW4</strain>
    </source>
</reference>
<comment type="caution">
    <text evidence="2">The sequence shown here is derived from an EMBL/GenBank/DDBJ whole genome shotgun (WGS) entry which is preliminary data.</text>
</comment>
<dbReference type="Pfam" id="PF11231">
    <property type="entry name" value="DUF3034"/>
    <property type="match status" value="1"/>
</dbReference>
<proteinExistence type="predicted"/>
<name>A0ABU0W717_9GAMM</name>
<sequence length="288" mass="30897">MPGKTYRGFLALILTLLSPWAIAQDGRILATGGVTQIEGSAGGGLVPWAVMAGYGAEGEQGGTVSLSHVSLADYRLSTVAANWSWNNRVEVSASRGQFNLGTLGIALEAPDAVLRMNTLGLKTRLGGDLIYGTLPQIAFGVQYKDLRDPTIPELVGAQRDSDVDAYLAVTRLFLGGAGGYNLLLNGTLRATRANELGYLGFGGDRNDDHELQLEASAAIFLNPRTAVGMEYRRKPNNLSFAEENDWADLFIAWFPNKDLALAAAWTRHGAIAGLENQDGFYLSLQASF</sequence>
<evidence type="ECO:0000313" key="3">
    <source>
        <dbReference type="Proteomes" id="UP001239019"/>
    </source>
</evidence>
<protein>
    <submittedName>
        <fullName evidence="2">DUF3034 family protein</fullName>
    </submittedName>
</protein>
<feature type="chain" id="PRO_5045449661" evidence="1">
    <location>
        <begin position="24"/>
        <end position="288"/>
    </location>
</feature>
<evidence type="ECO:0000313" key="2">
    <source>
        <dbReference type="EMBL" id="MDQ2069713.1"/>
    </source>
</evidence>
<gene>
    <name evidence="2" type="ORF">RBH19_07500</name>
</gene>